<organism evidence="2 3">
    <name type="scientific">Acipenser oxyrinchus oxyrinchus</name>
    <dbReference type="NCBI Taxonomy" id="40147"/>
    <lineage>
        <taxon>Eukaryota</taxon>
        <taxon>Metazoa</taxon>
        <taxon>Chordata</taxon>
        <taxon>Craniata</taxon>
        <taxon>Vertebrata</taxon>
        <taxon>Euteleostomi</taxon>
        <taxon>Actinopterygii</taxon>
        <taxon>Chondrostei</taxon>
        <taxon>Acipenseriformes</taxon>
        <taxon>Acipenseridae</taxon>
        <taxon>Acipenser</taxon>
    </lineage>
</organism>
<protein>
    <submittedName>
        <fullName evidence="2">Uncharacterized protein</fullName>
    </submittedName>
</protein>
<comment type="caution">
    <text evidence="2">The sequence shown here is derived from an EMBL/GenBank/DDBJ whole genome shotgun (WGS) entry which is preliminary data.</text>
</comment>
<evidence type="ECO:0000256" key="1">
    <source>
        <dbReference type="SAM" id="MobiDB-lite"/>
    </source>
</evidence>
<reference evidence="2" key="1">
    <citation type="submission" date="2022-02" db="EMBL/GenBank/DDBJ databases">
        <title>Atlantic sturgeon de novo genome assembly.</title>
        <authorList>
            <person name="Stock M."/>
            <person name="Klopp C."/>
            <person name="Guiguen Y."/>
            <person name="Cabau C."/>
            <person name="Parinello H."/>
            <person name="Santidrian Yebra-Pimentel E."/>
            <person name="Kuhl H."/>
            <person name="Dirks R.P."/>
            <person name="Guessner J."/>
            <person name="Wuertz S."/>
            <person name="Du K."/>
            <person name="Schartl M."/>
        </authorList>
    </citation>
    <scope>NUCLEOTIDE SEQUENCE</scope>
    <source>
        <strain evidence="2">STURGEONOMICS-FGT-2020</strain>
        <tissue evidence="2">Whole blood</tissue>
    </source>
</reference>
<evidence type="ECO:0000313" key="2">
    <source>
        <dbReference type="EMBL" id="KAK1175863.1"/>
    </source>
</evidence>
<keyword evidence="3" id="KW-1185">Reference proteome</keyword>
<proteinExistence type="predicted"/>
<feature type="region of interest" description="Disordered" evidence="1">
    <location>
        <begin position="54"/>
        <end position="95"/>
    </location>
</feature>
<accession>A0AAD8GK60</accession>
<dbReference type="AlphaFoldDB" id="A0AAD8GK60"/>
<dbReference type="EMBL" id="JAGXEW010000001">
    <property type="protein sequence ID" value="KAK1175863.1"/>
    <property type="molecule type" value="Genomic_DNA"/>
</dbReference>
<sequence>MARKKDCSLHMSPDSNDLNNLRFRYSQFEDCEGLQQNMKITRSQTFKLELQVSHNKNNPHPAGVHHPEGTCIPQFPEFPESAGPPSRRDMHTPVP</sequence>
<gene>
    <name evidence="2" type="ORF">AOXY_G587</name>
</gene>
<feature type="compositionally biased region" description="Basic and acidic residues" evidence="1">
    <location>
        <begin position="86"/>
        <end position="95"/>
    </location>
</feature>
<evidence type="ECO:0000313" key="3">
    <source>
        <dbReference type="Proteomes" id="UP001230051"/>
    </source>
</evidence>
<dbReference type="Proteomes" id="UP001230051">
    <property type="component" value="Unassembled WGS sequence"/>
</dbReference>
<name>A0AAD8GK60_ACIOX</name>